<evidence type="ECO:0000256" key="1">
    <source>
        <dbReference type="SAM" id="MobiDB-lite"/>
    </source>
</evidence>
<dbReference type="RefSeq" id="WP_284306646.1">
    <property type="nucleotide sequence ID" value="NZ_BSPB01000003.1"/>
</dbReference>
<organism evidence="2 3">
    <name type="scientific">Hydrogenophaga electricum</name>
    <dbReference type="NCBI Taxonomy" id="1230953"/>
    <lineage>
        <taxon>Bacteria</taxon>
        <taxon>Pseudomonadati</taxon>
        <taxon>Pseudomonadota</taxon>
        <taxon>Betaproteobacteria</taxon>
        <taxon>Burkholderiales</taxon>
        <taxon>Comamonadaceae</taxon>
        <taxon>Hydrogenophaga</taxon>
    </lineage>
</organism>
<name>A0ABQ6BZZ7_9BURK</name>
<evidence type="ECO:0000313" key="3">
    <source>
        <dbReference type="Proteomes" id="UP001156903"/>
    </source>
</evidence>
<protein>
    <submittedName>
        <fullName evidence="2">Uncharacterized protein</fullName>
    </submittedName>
</protein>
<keyword evidence="3" id="KW-1185">Reference proteome</keyword>
<dbReference type="EMBL" id="BSPB01000003">
    <property type="protein sequence ID" value="GLS13175.1"/>
    <property type="molecule type" value="Genomic_DNA"/>
</dbReference>
<feature type="region of interest" description="Disordered" evidence="1">
    <location>
        <begin position="1"/>
        <end position="22"/>
    </location>
</feature>
<gene>
    <name evidence="2" type="ORF">GCM10007935_06040</name>
</gene>
<dbReference type="Proteomes" id="UP001156903">
    <property type="component" value="Unassembled WGS sequence"/>
</dbReference>
<evidence type="ECO:0000313" key="2">
    <source>
        <dbReference type="EMBL" id="GLS13175.1"/>
    </source>
</evidence>
<accession>A0ABQ6BZZ7</accession>
<comment type="caution">
    <text evidence="2">The sequence shown here is derived from an EMBL/GenBank/DDBJ whole genome shotgun (WGS) entry which is preliminary data.</text>
</comment>
<proteinExistence type="predicted"/>
<sequence>MASASVHRPVKSKQVSQATGEQARIDAALKQAAAHARKQVAAQGLKLPTQGWKRGTISNPVV</sequence>
<reference evidence="3" key="1">
    <citation type="journal article" date="2019" name="Int. J. Syst. Evol. Microbiol.">
        <title>The Global Catalogue of Microorganisms (GCM) 10K type strain sequencing project: providing services to taxonomists for standard genome sequencing and annotation.</title>
        <authorList>
            <consortium name="The Broad Institute Genomics Platform"/>
            <consortium name="The Broad Institute Genome Sequencing Center for Infectious Disease"/>
            <person name="Wu L."/>
            <person name="Ma J."/>
        </authorList>
    </citation>
    <scope>NUCLEOTIDE SEQUENCE [LARGE SCALE GENOMIC DNA]</scope>
    <source>
        <strain evidence="3">NBRC 109341</strain>
    </source>
</reference>